<evidence type="ECO:0000256" key="1">
    <source>
        <dbReference type="PROSITE-ProRule" id="PRU00464"/>
    </source>
</evidence>
<dbReference type="OrthoDB" id="680339at2759"/>
<dbReference type="PANTHER" id="PTHR46243:SF1">
    <property type="entry name" value="BIS(5'-ADENOSYL)-TRIPHOSPHATASE"/>
    <property type="match status" value="1"/>
</dbReference>
<dbReference type="PANTHER" id="PTHR46243">
    <property type="entry name" value="BIS(5'-ADENOSYL)-TRIPHOSPHATASE"/>
    <property type="match status" value="1"/>
</dbReference>
<sequence length="131" mass="14776">MYTISNKLLIKESTHALAYLCPSPILEGHAVIFPKRPVSCTSDLSPEENLDFWENVQTIARMLREAYNSPSLTIELKDRVNPVLFANAIPRKAGDLESNDRIYPMLENLNIEGDNEELYQAAELARKLLGS</sequence>
<protein>
    <recommendedName>
        <fullName evidence="2">HIT domain-containing protein</fullName>
    </recommendedName>
</protein>
<evidence type="ECO:0000313" key="3">
    <source>
        <dbReference type="EMBL" id="OMJ95055.1"/>
    </source>
</evidence>
<dbReference type="Gene3D" id="3.30.428.10">
    <property type="entry name" value="HIT-like"/>
    <property type="match status" value="1"/>
</dbReference>
<comment type="caution">
    <text evidence="1">Lacks conserved residue(s) required for the propagation of feature annotation.</text>
</comment>
<evidence type="ECO:0000313" key="4">
    <source>
        <dbReference type="Proteomes" id="UP000187209"/>
    </source>
</evidence>
<dbReference type="PROSITE" id="PS51084">
    <property type="entry name" value="HIT_2"/>
    <property type="match status" value="1"/>
</dbReference>
<comment type="caution">
    <text evidence="3">The sequence shown here is derived from an EMBL/GenBank/DDBJ whole genome shotgun (WGS) entry which is preliminary data.</text>
</comment>
<dbReference type="InterPro" id="IPR036265">
    <property type="entry name" value="HIT-like_sf"/>
</dbReference>
<proteinExistence type="predicted"/>
<dbReference type="AlphaFoldDB" id="A0A1R2D1C9"/>
<reference evidence="3 4" key="1">
    <citation type="submission" date="2016-11" db="EMBL/GenBank/DDBJ databases">
        <title>The macronuclear genome of Stentor coeruleus: a giant cell with tiny introns.</title>
        <authorList>
            <person name="Slabodnick M."/>
            <person name="Ruby J.G."/>
            <person name="Reiff S.B."/>
            <person name="Swart E.C."/>
            <person name="Gosai S."/>
            <person name="Prabakaran S."/>
            <person name="Witkowska E."/>
            <person name="Larue G.E."/>
            <person name="Fisher S."/>
            <person name="Freeman R.M."/>
            <person name="Gunawardena J."/>
            <person name="Chu W."/>
            <person name="Stover N.A."/>
            <person name="Gregory B.D."/>
            <person name="Nowacki M."/>
            <person name="Derisi J."/>
            <person name="Roy S.W."/>
            <person name="Marshall W.F."/>
            <person name="Sood P."/>
        </authorList>
    </citation>
    <scope>NUCLEOTIDE SEQUENCE [LARGE SCALE GENOMIC DNA]</scope>
    <source>
        <strain evidence="3">WM001</strain>
    </source>
</reference>
<keyword evidence="4" id="KW-1185">Reference proteome</keyword>
<name>A0A1R2D1C9_9CILI</name>
<dbReference type="Proteomes" id="UP000187209">
    <property type="component" value="Unassembled WGS sequence"/>
</dbReference>
<gene>
    <name evidence="3" type="ORF">SteCoe_1591</name>
</gene>
<dbReference type="SUPFAM" id="SSF54197">
    <property type="entry name" value="HIT-like"/>
    <property type="match status" value="1"/>
</dbReference>
<evidence type="ECO:0000259" key="2">
    <source>
        <dbReference type="PROSITE" id="PS51084"/>
    </source>
</evidence>
<accession>A0A1R2D1C9</accession>
<dbReference type="Pfam" id="PF01230">
    <property type="entry name" value="HIT"/>
    <property type="match status" value="1"/>
</dbReference>
<dbReference type="InterPro" id="IPR011146">
    <property type="entry name" value="HIT-like"/>
</dbReference>
<dbReference type="InterPro" id="IPR051884">
    <property type="entry name" value="Bis(5'-adenosyl)-TPase_reg"/>
</dbReference>
<feature type="domain" description="HIT" evidence="2">
    <location>
        <begin position="1"/>
        <end position="98"/>
    </location>
</feature>
<organism evidence="3 4">
    <name type="scientific">Stentor coeruleus</name>
    <dbReference type="NCBI Taxonomy" id="5963"/>
    <lineage>
        <taxon>Eukaryota</taxon>
        <taxon>Sar</taxon>
        <taxon>Alveolata</taxon>
        <taxon>Ciliophora</taxon>
        <taxon>Postciliodesmatophora</taxon>
        <taxon>Heterotrichea</taxon>
        <taxon>Heterotrichida</taxon>
        <taxon>Stentoridae</taxon>
        <taxon>Stentor</taxon>
    </lineage>
</organism>
<dbReference type="EMBL" id="MPUH01000017">
    <property type="protein sequence ID" value="OMJ95055.1"/>
    <property type="molecule type" value="Genomic_DNA"/>
</dbReference>
<dbReference type="GO" id="GO:0003824">
    <property type="term" value="F:catalytic activity"/>
    <property type="evidence" value="ECO:0007669"/>
    <property type="project" value="InterPro"/>
</dbReference>